<dbReference type="Proteomes" id="UP000827718">
    <property type="component" value="Segment"/>
</dbReference>
<feature type="transmembrane region" description="Helical" evidence="1">
    <location>
        <begin position="44"/>
        <end position="61"/>
    </location>
</feature>
<reference evidence="2 3" key="1">
    <citation type="submission" date="2020-10" db="EMBL/GenBank/DDBJ databases">
        <title>Genome sequence of Yersinia pseudotuberculosis phages.</title>
        <authorList>
            <person name="Hammerl J.A."/>
            <person name="Hertwig S."/>
        </authorList>
    </citation>
    <scope>NUCLEOTIDE SEQUENCE [LARGE SCALE GENOMIC DNA]</scope>
</reference>
<evidence type="ECO:0000313" key="2">
    <source>
        <dbReference type="EMBL" id="QQO91000.1"/>
    </source>
</evidence>
<proteinExistence type="predicted"/>
<keyword evidence="1" id="KW-1133">Transmembrane helix</keyword>
<sequence>MRKVQNQMVHGRSTVPEHGFVHNRSTVSSRNLFEQRSDYVIKKFYIIFFLILNIVTELMRLELLQY</sequence>
<keyword evidence="1" id="KW-0472">Membrane</keyword>
<protein>
    <submittedName>
        <fullName evidence="2">Uncharacterized protein</fullName>
    </submittedName>
</protein>
<keyword evidence="3" id="KW-1185">Reference proteome</keyword>
<dbReference type="EMBL" id="MW147598">
    <property type="protein sequence ID" value="QQO91000.1"/>
    <property type="molecule type" value="Genomic_DNA"/>
</dbReference>
<organism evidence="2 3">
    <name type="scientific">Yersinia phage PYps23T</name>
    <dbReference type="NCBI Taxonomy" id="2801356"/>
    <lineage>
        <taxon>Viruses</taxon>
        <taxon>Duplodnaviria</taxon>
        <taxon>Heunggongvirae</taxon>
        <taxon>Uroviricota</taxon>
        <taxon>Caudoviricetes</taxon>
        <taxon>Chaseviridae</taxon>
        <taxon>Cleopatravirinae</taxon>
        <taxon>Carltongylesvirus</taxon>
        <taxon>Carltongylesvirus PYps23T</taxon>
    </lineage>
</organism>
<keyword evidence="1" id="KW-0812">Transmembrane</keyword>
<evidence type="ECO:0000313" key="3">
    <source>
        <dbReference type="Proteomes" id="UP000827718"/>
    </source>
</evidence>
<accession>A0AAE7P3Q1</accession>
<gene>
    <name evidence="2" type="ORF">ORF081</name>
</gene>
<evidence type="ECO:0000256" key="1">
    <source>
        <dbReference type="SAM" id="Phobius"/>
    </source>
</evidence>
<name>A0AAE7P3Q1_9CAUD</name>